<sequence>MTSFKNAWADSPYLILTKNQPTLLPTSIQQAIRRDVAKKEGIYRKIQIIDYQPKIWRDSCLELSQPNELCTQALVPGWRVVVNHNQEKWIYHTNSDGRSVRLAAINTPTDNPNPKLPKSVKNAVLQAASQHLQTPILQIKLTQAEPQTWNDGCLNLATPDELCTQALVPGWRITVSQANQSLVYHTNATGSVVRLNKKASSLSSSSSYR</sequence>
<dbReference type="Proteomes" id="UP001159387">
    <property type="component" value="Unassembled WGS sequence"/>
</dbReference>
<evidence type="ECO:0000313" key="1">
    <source>
        <dbReference type="EMBL" id="MDH6061675.1"/>
    </source>
</evidence>
<name>A0AA43GU93_9CYAN</name>
<proteinExistence type="predicted"/>
<reference evidence="1 2" key="1">
    <citation type="journal article" date="2023" name="J. Phycol.">
        <title>Chrysosporum ovalisporum is synonymous with the true-branching cyanobacterium Umezakia natans (Nostocales/Aphanizomenonaceae).</title>
        <authorList>
            <person name="McGregor G.B."/>
            <person name="Sendall B.C."/>
            <person name="Niiyama Y."/>
            <person name="Tuji A."/>
            <person name="Willis A."/>
        </authorList>
    </citation>
    <scope>NUCLEOTIDE SEQUENCE [LARGE SCALE GENOMIC DNA]</scope>
    <source>
        <strain evidence="1 2">ANA360D</strain>
    </source>
</reference>
<dbReference type="AlphaFoldDB" id="A0AA43GU93"/>
<keyword evidence="2" id="KW-1185">Reference proteome</keyword>
<dbReference type="EMBL" id="JANQDH010000098">
    <property type="protein sequence ID" value="MDH6061675.1"/>
    <property type="molecule type" value="Genomic_DNA"/>
</dbReference>
<gene>
    <name evidence="1" type="ORF">NWP17_14745</name>
</gene>
<comment type="caution">
    <text evidence="1">The sequence shown here is derived from an EMBL/GenBank/DDBJ whole genome shotgun (WGS) entry which is preliminary data.</text>
</comment>
<accession>A0AA43GU93</accession>
<evidence type="ECO:0000313" key="2">
    <source>
        <dbReference type="Proteomes" id="UP001159387"/>
    </source>
</evidence>
<organism evidence="1 2">
    <name type="scientific">Chrysosporum bergii ANA360D</name>
    <dbReference type="NCBI Taxonomy" id="617107"/>
    <lineage>
        <taxon>Bacteria</taxon>
        <taxon>Bacillati</taxon>
        <taxon>Cyanobacteriota</taxon>
        <taxon>Cyanophyceae</taxon>
        <taxon>Nostocales</taxon>
        <taxon>Nodulariaceae</taxon>
        <taxon>Chrysosporum</taxon>
    </lineage>
</organism>
<protein>
    <submittedName>
        <fullName evidence="1">Uncharacterized protein</fullName>
    </submittedName>
</protein>
<dbReference type="RefSeq" id="WP_280655641.1">
    <property type="nucleotide sequence ID" value="NZ_JANQDH010000098.1"/>
</dbReference>